<keyword evidence="9" id="KW-0812">Transmembrane</keyword>
<feature type="domain" description="Protein kinase" evidence="10">
    <location>
        <begin position="20"/>
        <end position="294"/>
    </location>
</feature>
<sequence length="552" mass="59344">MQEFQKGGRVRDGHRVAGRYHLLEPIGRGGMGVVWRAHDELLDRPVAVKEVLCHPMSEEDRREFNLRTIREARAAGRIDHPNVVVVHDVIEEDGRPWIVMQLVNARSLGEVLREHGPLVPERVAAIGLQVLDALCTAHAAGVLHRDVKPENVLLSAGNRVVLTDFGIATLPGETALTMTGSISGTPAFLPPERLNGLPATPESDLWSLGATLYAAVEGRPPFERNTPIATMAAVINDEPEPPRRAGPLTPVIMGLLHKDPARRIDAVETAEMLGAVSAGGGTGGQTGVRSHPAVPSAFHPTAPPVRSPGGSGSTVPSPADSRTVRPAGRSRVIVLALLPLLVAGLGTGGWYGYHTLIAGPSASADASPPSSAPPTAPPTAPAPTEATEATTPPPSPVPSPAPSRSLPRGWAMHHDPLGFSVALPRGWKAYDREAARVWFRRPGNPDYLLIDVTQWEEKDPLAQLALVEAASTGKGLLPGYERIRLEPLRYRGVPAADWEFTATHRSGKVRVLDRGFRLADGRCFAVYWQVADARWTTGLSYFRVFADTFRPR</sequence>
<evidence type="ECO:0000259" key="10">
    <source>
        <dbReference type="PROSITE" id="PS50011"/>
    </source>
</evidence>
<dbReference type="InterPro" id="IPR000719">
    <property type="entry name" value="Prot_kinase_dom"/>
</dbReference>
<dbReference type="PROSITE" id="PS00108">
    <property type="entry name" value="PROTEIN_KINASE_ST"/>
    <property type="match status" value="1"/>
</dbReference>
<dbReference type="EC" id="2.7.11.1" evidence="1"/>
<feature type="region of interest" description="Disordered" evidence="8">
    <location>
        <begin position="279"/>
        <end position="326"/>
    </location>
</feature>
<dbReference type="Pfam" id="PF00069">
    <property type="entry name" value="Pkinase"/>
    <property type="match status" value="1"/>
</dbReference>
<evidence type="ECO:0000256" key="5">
    <source>
        <dbReference type="ARBA" id="ARBA00022777"/>
    </source>
</evidence>
<feature type="transmembrane region" description="Helical" evidence="9">
    <location>
        <begin position="332"/>
        <end position="353"/>
    </location>
</feature>
<accession>A0A8J3R5A7</accession>
<gene>
    <name evidence="11" type="ORF">Mth01_05020</name>
</gene>
<dbReference type="PANTHER" id="PTHR43289">
    <property type="entry name" value="MITOGEN-ACTIVATED PROTEIN KINASE KINASE KINASE 20-RELATED"/>
    <property type="match status" value="1"/>
</dbReference>
<keyword evidence="2" id="KW-0723">Serine/threonine-protein kinase</keyword>
<keyword evidence="9" id="KW-0472">Membrane</keyword>
<dbReference type="Gene3D" id="3.30.200.20">
    <property type="entry name" value="Phosphorylase Kinase, domain 1"/>
    <property type="match status" value="1"/>
</dbReference>
<feature type="compositionally biased region" description="Pro residues" evidence="8">
    <location>
        <begin position="370"/>
        <end position="381"/>
    </location>
</feature>
<evidence type="ECO:0000256" key="9">
    <source>
        <dbReference type="SAM" id="Phobius"/>
    </source>
</evidence>
<evidence type="ECO:0000256" key="6">
    <source>
        <dbReference type="ARBA" id="ARBA00022840"/>
    </source>
</evidence>
<dbReference type="CDD" id="cd14014">
    <property type="entry name" value="STKc_PknB_like"/>
    <property type="match status" value="1"/>
</dbReference>
<dbReference type="GO" id="GO:0004674">
    <property type="term" value="F:protein serine/threonine kinase activity"/>
    <property type="evidence" value="ECO:0007669"/>
    <property type="project" value="UniProtKB-KW"/>
</dbReference>
<organism evidence="11 12">
    <name type="scientific">Sphaerimonospora thailandensis</name>
    <dbReference type="NCBI Taxonomy" id="795644"/>
    <lineage>
        <taxon>Bacteria</taxon>
        <taxon>Bacillati</taxon>
        <taxon>Actinomycetota</taxon>
        <taxon>Actinomycetes</taxon>
        <taxon>Streptosporangiales</taxon>
        <taxon>Streptosporangiaceae</taxon>
        <taxon>Sphaerimonospora</taxon>
    </lineage>
</organism>
<name>A0A8J3R5A7_9ACTN</name>
<dbReference type="AlphaFoldDB" id="A0A8J3R5A7"/>
<keyword evidence="5" id="KW-0418">Kinase</keyword>
<dbReference type="GO" id="GO:0005524">
    <property type="term" value="F:ATP binding"/>
    <property type="evidence" value="ECO:0007669"/>
    <property type="project" value="UniProtKB-UniRule"/>
</dbReference>
<dbReference type="PROSITE" id="PS00107">
    <property type="entry name" value="PROTEIN_KINASE_ATP"/>
    <property type="match status" value="1"/>
</dbReference>
<keyword evidence="3" id="KW-0808">Transferase</keyword>
<dbReference type="InterPro" id="IPR011009">
    <property type="entry name" value="Kinase-like_dom_sf"/>
</dbReference>
<feature type="compositionally biased region" description="Pro residues" evidence="8">
    <location>
        <begin position="391"/>
        <end position="401"/>
    </location>
</feature>
<dbReference type="SMART" id="SM00220">
    <property type="entry name" value="S_TKc"/>
    <property type="match status" value="1"/>
</dbReference>
<proteinExistence type="predicted"/>
<feature type="binding site" evidence="7">
    <location>
        <position position="49"/>
    </location>
    <ligand>
        <name>ATP</name>
        <dbReference type="ChEBI" id="CHEBI:30616"/>
    </ligand>
</feature>
<keyword evidence="4 7" id="KW-0547">Nucleotide-binding</keyword>
<evidence type="ECO:0000256" key="1">
    <source>
        <dbReference type="ARBA" id="ARBA00012513"/>
    </source>
</evidence>
<comment type="caution">
    <text evidence="11">The sequence shown here is derived from an EMBL/GenBank/DDBJ whole genome shotgun (WGS) entry which is preliminary data.</text>
</comment>
<dbReference type="InterPro" id="IPR017441">
    <property type="entry name" value="Protein_kinase_ATP_BS"/>
</dbReference>
<dbReference type="PANTHER" id="PTHR43289:SF6">
    <property type="entry name" value="SERINE_THREONINE-PROTEIN KINASE NEKL-3"/>
    <property type="match status" value="1"/>
</dbReference>
<reference evidence="11" key="1">
    <citation type="submission" date="2021-01" db="EMBL/GenBank/DDBJ databases">
        <title>Whole genome shotgun sequence of Sphaerimonospora thailandensis NBRC 107569.</title>
        <authorList>
            <person name="Komaki H."/>
            <person name="Tamura T."/>
        </authorList>
    </citation>
    <scope>NUCLEOTIDE SEQUENCE</scope>
    <source>
        <strain evidence="11">NBRC 107569</strain>
    </source>
</reference>
<dbReference type="PROSITE" id="PS50011">
    <property type="entry name" value="PROTEIN_KINASE_DOM"/>
    <property type="match status" value="1"/>
</dbReference>
<dbReference type="Gene3D" id="1.10.510.10">
    <property type="entry name" value="Transferase(Phosphotransferase) domain 1"/>
    <property type="match status" value="1"/>
</dbReference>
<keyword evidence="9" id="KW-1133">Transmembrane helix</keyword>
<feature type="region of interest" description="Disordered" evidence="8">
    <location>
        <begin position="362"/>
        <end position="409"/>
    </location>
</feature>
<dbReference type="SUPFAM" id="SSF56112">
    <property type="entry name" value="Protein kinase-like (PK-like)"/>
    <property type="match status" value="1"/>
</dbReference>
<evidence type="ECO:0000313" key="12">
    <source>
        <dbReference type="Proteomes" id="UP000610966"/>
    </source>
</evidence>
<keyword evidence="6 7" id="KW-0067">ATP-binding</keyword>
<dbReference type="InterPro" id="IPR008271">
    <property type="entry name" value="Ser/Thr_kinase_AS"/>
</dbReference>
<evidence type="ECO:0000256" key="4">
    <source>
        <dbReference type="ARBA" id="ARBA00022741"/>
    </source>
</evidence>
<dbReference type="EMBL" id="BOOG01000007">
    <property type="protein sequence ID" value="GIH68249.1"/>
    <property type="molecule type" value="Genomic_DNA"/>
</dbReference>
<evidence type="ECO:0000313" key="11">
    <source>
        <dbReference type="EMBL" id="GIH68249.1"/>
    </source>
</evidence>
<protein>
    <recommendedName>
        <fullName evidence="1">non-specific serine/threonine protein kinase</fullName>
        <ecNumber evidence="1">2.7.11.1</ecNumber>
    </recommendedName>
</protein>
<evidence type="ECO:0000256" key="2">
    <source>
        <dbReference type="ARBA" id="ARBA00022527"/>
    </source>
</evidence>
<dbReference type="RefSeq" id="WP_204010482.1">
    <property type="nucleotide sequence ID" value="NZ_BOOG01000007.1"/>
</dbReference>
<dbReference type="Proteomes" id="UP000610966">
    <property type="component" value="Unassembled WGS sequence"/>
</dbReference>
<evidence type="ECO:0000256" key="7">
    <source>
        <dbReference type="PROSITE-ProRule" id="PRU10141"/>
    </source>
</evidence>
<evidence type="ECO:0000256" key="3">
    <source>
        <dbReference type="ARBA" id="ARBA00022679"/>
    </source>
</evidence>
<keyword evidence="12" id="KW-1185">Reference proteome</keyword>
<evidence type="ECO:0000256" key="8">
    <source>
        <dbReference type="SAM" id="MobiDB-lite"/>
    </source>
</evidence>